<evidence type="ECO:0000313" key="3">
    <source>
        <dbReference type="Proteomes" id="UP001152759"/>
    </source>
</evidence>
<keyword evidence="3" id="KW-1185">Reference proteome</keyword>
<feature type="compositionally biased region" description="Low complexity" evidence="1">
    <location>
        <begin position="982"/>
        <end position="992"/>
    </location>
</feature>
<dbReference type="AlphaFoldDB" id="A0A9P0F7Q4"/>
<evidence type="ECO:0000256" key="1">
    <source>
        <dbReference type="SAM" id="MobiDB-lite"/>
    </source>
</evidence>
<dbReference type="Proteomes" id="UP001152759">
    <property type="component" value="Chromosome 7"/>
</dbReference>
<evidence type="ECO:0000313" key="2">
    <source>
        <dbReference type="EMBL" id="CAH0392627.1"/>
    </source>
</evidence>
<feature type="compositionally biased region" description="Polar residues" evidence="1">
    <location>
        <begin position="998"/>
        <end position="1009"/>
    </location>
</feature>
<sequence>MAHGLRSQGENIYLIGESSLQIVTCKLPSNLDVLRLLFFNLRTVKLSLRASAKLVSEEVIVFWTKARIPVQRLDHIVTKVEKLYNEWRAIQKHSRRQSDLDKKNETDFIDRFNDLFDVAHAEALSMIQIPEDKVFLLNQRKKGRVGYMLGIDKKLADEELKAQEKQQKIQSRKEKESANLKRIFEKCDPDEVISSSSQSDLSLRHESDAEPVTDDLVNVLAPTTSEQSTKDKKLRGKKHVITPKLVAAFDRTKLSDRDAVHVVTSVVQALDIDPTPLCISRTTIQRCRKELRKAGAEKLKANFKNSDLSHVTIHWDGKLFADNSKTNKYDRIAIVVTSGDTEKIIGVPILPDGTGREQANAVYETLLAWDLVDKVQGCCCDTTSSNLGHLKGAATILEQLLERELEWFPCRHHIDELSLKGAFEAKMPASTSPNVEIFKRFRESWSKLDHSKFKPGIKDKIVKKIMETDRSDIIKFVNETLQIQQPREDYEEFLLLTLLFLGEPLPPNKSIRAPGAFHHARWMAKAIYTLKIFLFRDNFQLTRNEKINLRDICIFIVKLYLKKWFSAPLSTKAPAVDLNYVKQLIEYRKVDAAISEAVLSKVLNHLWYLSPENCGLAFFDDDISPSEKIKMVKALDTESSFPGSLKRIKISDASELNGKEIHNFVCRETRTFFQRFNLSTDFLGTNPETWHEIKEYKENCSIVRKIKVVNDCSERAIKLIDEYEKLLTKDEEERLAIIQTVAEYRKRFKKGSVTGVGCQSWAKNQGFKKGDKITTVQTIQKNQCCGSKIGKFLAVKPNKLFHLECEGGTRNPTHAKVTLSDVGSPQCNFFGGKIKCNIESEDSRTDSPDNANAIASRLNGHSVPFDCESCNEQHYFEYLANGKVQNPQRLKEECPLFAEFGAKTHINKDPKFRLRGRRRHYDWPKSPASARPVRLQLSQSSKSLWNISPFRMLSESRKNASSSKRIAENYYRSPSYGGGGYIPSVPRPRSSGSGRGYRNQNNSDESAATRTKPIWKTLFGRK</sequence>
<gene>
    <name evidence="2" type="ORF">BEMITA_LOCUS11125</name>
</gene>
<organism evidence="2 3">
    <name type="scientific">Bemisia tabaci</name>
    <name type="common">Sweetpotato whitefly</name>
    <name type="synonym">Aleurodes tabaci</name>
    <dbReference type="NCBI Taxonomy" id="7038"/>
    <lineage>
        <taxon>Eukaryota</taxon>
        <taxon>Metazoa</taxon>
        <taxon>Ecdysozoa</taxon>
        <taxon>Arthropoda</taxon>
        <taxon>Hexapoda</taxon>
        <taxon>Insecta</taxon>
        <taxon>Pterygota</taxon>
        <taxon>Neoptera</taxon>
        <taxon>Paraneoptera</taxon>
        <taxon>Hemiptera</taxon>
        <taxon>Sternorrhyncha</taxon>
        <taxon>Aleyrodoidea</taxon>
        <taxon>Aleyrodidae</taxon>
        <taxon>Aleyrodinae</taxon>
        <taxon>Bemisia</taxon>
    </lineage>
</organism>
<reference evidence="2" key="1">
    <citation type="submission" date="2021-12" db="EMBL/GenBank/DDBJ databases">
        <authorList>
            <person name="King R."/>
        </authorList>
    </citation>
    <scope>NUCLEOTIDE SEQUENCE</scope>
</reference>
<name>A0A9P0F7Q4_BEMTA</name>
<proteinExistence type="predicted"/>
<dbReference type="PANTHER" id="PTHR46113">
    <property type="entry name" value="SNAC DOMAIN-CONTAINING PROTEIN"/>
    <property type="match status" value="1"/>
</dbReference>
<accession>A0A9P0F7Q4</accession>
<dbReference type="EMBL" id="OU963868">
    <property type="protein sequence ID" value="CAH0392627.1"/>
    <property type="molecule type" value="Genomic_DNA"/>
</dbReference>
<protein>
    <submittedName>
        <fullName evidence="2">Uncharacterized protein</fullName>
    </submittedName>
</protein>
<feature type="region of interest" description="Disordered" evidence="1">
    <location>
        <begin position="972"/>
        <end position="1022"/>
    </location>
</feature>
<dbReference type="PANTHER" id="PTHR46113:SF1">
    <property type="entry name" value="PEPTIDASE M17 LEUCYL AMINOPEPTIDASE N-TERMINAL DOMAIN-CONTAINING PROTEIN"/>
    <property type="match status" value="1"/>
</dbReference>